<dbReference type="SUPFAM" id="SSF52255">
    <property type="entry name" value="N5-CAIR mutase (phosphoribosylaminoimidazole carboxylase, PurE)"/>
    <property type="match status" value="1"/>
</dbReference>
<keyword evidence="3" id="KW-1185">Reference proteome</keyword>
<evidence type="ECO:0000313" key="2">
    <source>
        <dbReference type="EMBL" id="MBD5782115.1"/>
    </source>
</evidence>
<proteinExistence type="predicted"/>
<evidence type="ECO:0000259" key="1">
    <source>
        <dbReference type="SMART" id="SM01001"/>
    </source>
</evidence>
<dbReference type="RefSeq" id="WP_191619182.1">
    <property type="nucleotide sequence ID" value="NZ_JACYFG010000051.1"/>
</dbReference>
<feature type="domain" description="PurE" evidence="1">
    <location>
        <begin position="87"/>
        <end position="218"/>
    </location>
</feature>
<dbReference type="InterPro" id="IPR039476">
    <property type="entry name" value="P2CMN_synthase_LarB"/>
</dbReference>
<dbReference type="Gene3D" id="3.40.50.1970">
    <property type="match status" value="1"/>
</dbReference>
<dbReference type="PANTHER" id="PTHR43064:SF1">
    <property type="entry name" value="SLL1489 PROTEIN"/>
    <property type="match status" value="1"/>
</dbReference>
<name>A0A927IK07_9BACT</name>
<dbReference type="Proteomes" id="UP000622317">
    <property type="component" value="Unassembled WGS sequence"/>
</dbReference>
<dbReference type="SMART" id="SM01001">
    <property type="entry name" value="AIRC"/>
    <property type="match status" value="1"/>
</dbReference>
<dbReference type="EMBL" id="JACYFG010000051">
    <property type="protein sequence ID" value="MBD5782115.1"/>
    <property type="molecule type" value="Genomic_DNA"/>
</dbReference>
<evidence type="ECO:0000313" key="3">
    <source>
        <dbReference type="Proteomes" id="UP000622317"/>
    </source>
</evidence>
<dbReference type="GO" id="GO:0006189">
    <property type="term" value="P:'de novo' IMP biosynthetic process"/>
    <property type="evidence" value="ECO:0007669"/>
    <property type="project" value="InterPro"/>
</dbReference>
<reference evidence="2" key="1">
    <citation type="submission" date="2020-09" db="EMBL/GenBank/DDBJ databases">
        <title>Pelagicoccus enzymogenes sp. nov. with an EPS production, isolated from marine sediment.</title>
        <authorList>
            <person name="Feng X."/>
        </authorList>
    </citation>
    <scope>NUCLEOTIDE SEQUENCE</scope>
    <source>
        <strain evidence="2">NFK12</strain>
    </source>
</reference>
<dbReference type="GO" id="GO:0016787">
    <property type="term" value="F:hydrolase activity"/>
    <property type="evidence" value="ECO:0007669"/>
    <property type="project" value="InterPro"/>
</dbReference>
<dbReference type="InterPro" id="IPR000031">
    <property type="entry name" value="PurE_dom"/>
</dbReference>
<comment type="caution">
    <text evidence="2">The sequence shown here is derived from an EMBL/GenBank/DDBJ whole genome shotgun (WGS) entry which is preliminary data.</text>
</comment>
<gene>
    <name evidence="2" type="primary">larB</name>
    <name evidence="2" type="ORF">IEN85_21635</name>
</gene>
<dbReference type="NCBIfam" id="NF033503">
    <property type="entry name" value="LarB"/>
    <property type="match status" value="1"/>
</dbReference>
<dbReference type="Pfam" id="PF00731">
    <property type="entry name" value="AIRC"/>
    <property type="match status" value="1"/>
</dbReference>
<protein>
    <submittedName>
        <fullName evidence="2">Nickel pincer cofactor biosynthesis protein LarB</fullName>
    </submittedName>
</protein>
<dbReference type="PANTHER" id="PTHR43064">
    <property type="entry name" value="PHOSPHORIBOSYLAMINOIMIDAZOLE CARBOXYLASE-RELATED"/>
    <property type="match status" value="1"/>
</dbReference>
<sequence length="218" mass="23062">MSESFELDFNRSERLGFPEVIYGASKSLPVLIEILQSYQSKGLNALATKVQPDKGVALKSQFEGSLYDDISGVFALREPNAPDSPSNEVALLSAGTSDAFVVNEAFYTLQFLGCHAARYNDIGIAGIHRLLSKVDELKKYKVLIVVAGFEGALPTAVGGLLPQPIIAVPASVGYGVSENGAVALNTMLSSCANGITVVNIDNGYGAAMAAYRILQRTA</sequence>
<organism evidence="2 3">
    <name type="scientific">Pelagicoccus enzymogenes</name>
    <dbReference type="NCBI Taxonomy" id="2773457"/>
    <lineage>
        <taxon>Bacteria</taxon>
        <taxon>Pseudomonadati</taxon>
        <taxon>Verrucomicrobiota</taxon>
        <taxon>Opitutia</taxon>
        <taxon>Puniceicoccales</taxon>
        <taxon>Pelagicoccaceae</taxon>
        <taxon>Pelagicoccus</taxon>
    </lineage>
</organism>
<dbReference type="AlphaFoldDB" id="A0A927IK07"/>
<accession>A0A927IK07</accession>